<feature type="transmembrane region" description="Helical" evidence="7">
    <location>
        <begin position="106"/>
        <end position="128"/>
    </location>
</feature>
<dbReference type="Pfam" id="PF09731">
    <property type="entry name" value="Mitofilin"/>
    <property type="match status" value="1"/>
</dbReference>
<keyword evidence="9" id="KW-1185">Reference proteome</keyword>
<protein>
    <submittedName>
        <fullName evidence="8">Inner membrane protein</fullName>
    </submittedName>
</protein>
<evidence type="ECO:0000256" key="4">
    <source>
        <dbReference type="ARBA" id="ARBA00023136"/>
    </source>
</evidence>
<keyword evidence="2 7" id="KW-0812">Transmembrane</keyword>
<comment type="subcellular location">
    <subcellularLocation>
        <location evidence="1">Membrane</location>
    </subcellularLocation>
</comment>
<evidence type="ECO:0000256" key="2">
    <source>
        <dbReference type="ARBA" id="ARBA00022692"/>
    </source>
</evidence>
<feature type="coiled-coil region" evidence="5">
    <location>
        <begin position="235"/>
        <end position="298"/>
    </location>
</feature>
<dbReference type="Proteomes" id="UP000239736">
    <property type="component" value="Unassembled WGS sequence"/>
</dbReference>
<evidence type="ECO:0000313" key="8">
    <source>
        <dbReference type="EMBL" id="PPB82438.1"/>
    </source>
</evidence>
<dbReference type="Gene3D" id="1.10.287.1490">
    <property type="match status" value="1"/>
</dbReference>
<dbReference type="RefSeq" id="WP_146065115.1">
    <property type="nucleotide sequence ID" value="NZ_PRDS01000001.1"/>
</dbReference>
<feature type="region of interest" description="Disordered" evidence="6">
    <location>
        <begin position="1"/>
        <end position="104"/>
    </location>
</feature>
<dbReference type="GO" id="GO:0016020">
    <property type="term" value="C:membrane"/>
    <property type="evidence" value="ECO:0007669"/>
    <property type="project" value="UniProtKB-SubCell"/>
</dbReference>
<name>A0A2S5JM09_9RHOB</name>
<evidence type="ECO:0000256" key="5">
    <source>
        <dbReference type="SAM" id="Coils"/>
    </source>
</evidence>
<dbReference type="InterPro" id="IPR019133">
    <property type="entry name" value="MIC60"/>
</dbReference>
<reference evidence="8 9" key="1">
    <citation type="submission" date="2018-01" db="EMBL/GenBank/DDBJ databases">
        <title>Genomic Encyclopedia of Archaeal and Bacterial Type Strains, Phase II (KMG-II): from individual species to whole genera.</title>
        <authorList>
            <person name="Goeker M."/>
        </authorList>
    </citation>
    <scope>NUCLEOTIDE SEQUENCE [LARGE SCALE GENOMIC DNA]</scope>
    <source>
        <strain evidence="8 9">DSM 12048</strain>
    </source>
</reference>
<keyword evidence="5" id="KW-0175">Coiled coil</keyword>
<feature type="coiled-coil region" evidence="5">
    <location>
        <begin position="141"/>
        <end position="168"/>
    </location>
</feature>
<evidence type="ECO:0000256" key="1">
    <source>
        <dbReference type="ARBA" id="ARBA00004370"/>
    </source>
</evidence>
<dbReference type="EMBL" id="PRDS01000001">
    <property type="protein sequence ID" value="PPB82438.1"/>
    <property type="molecule type" value="Genomic_DNA"/>
</dbReference>
<feature type="compositionally biased region" description="Basic and acidic residues" evidence="6">
    <location>
        <begin position="15"/>
        <end position="24"/>
    </location>
</feature>
<evidence type="ECO:0000313" key="9">
    <source>
        <dbReference type="Proteomes" id="UP000239736"/>
    </source>
</evidence>
<evidence type="ECO:0000256" key="7">
    <source>
        <dbReference type="SAM" id="Phobius"/>
    </source>
</evidence>
<comment type="caution">
    <text evidence="8">The sequence shown here is derived from an EMBL/GenBank/DDBJ whole genome shotgun (WGS) entry which is preliminary data.</text>
</comment>
<proteinExistence type="predicted"/>
<evidence type="ECO:0000256" key="3">
    <source>
        <dbReference type="ARBA" id="ARBA00022989"/>
    </source>
</evidence>
<organism evidence="8 9">
    <name type="scientific">Albidovulum inexpectatum</name>
    <dbReference type="NCBI Taxonomy" id="196587"/>
    <lineage>
        <taxon>Bacteria</taxon>
        <taxon>Pseudomonadati</taxon>
        <taxon>Pseudomonadota</taxon>
        <taxon>Alphaproteobacteria</taxon>
        <taxon>Rhodobacterales</taxon>
        <taxon>Paracoccaceae</taxon>
        <taxon>Albidovulum</taxon>
    </lineage>
</organism>
<evidence type="ECO:0000256" key="6">
    <source>
        <dbReference type="SAM" id="MobiDB-lite"/>
    </source>
</evidence>
<gene>
    <name evidence="8" type="ORF">LV82_00369</name>
</gene>
<dbReference type="AlphaFoldDB" id="A0A2S5JM09"/>
<keyword evidence="4 7" id="KW-0472">Membrane</keyword>
<keyword evidence="3 7" id="KW-1133">Transmembrane helix</keyword>
<sequence>MADRKDTTTGADGNEATRKPDEATPKTPLVLGEAQDPNTGQPDATYDRPQQDADAETAAEAFPGTGPETGERPMHAQDQASEDETAPAAAPAPAPEEQPAPRRSGFWGPVFGGVVAAGLGFGLAVYALPRWMPEWSSSDTVTALQSRLDQATARIEELGGTVEVLRAAPSAQQVADRVDTLSRDLTAQVAAISDRVGGLETRVEELAKTLGEIDTRLSAVEKRPTSGGAASQSALEAFGREIEALRAEMQSREAEIRAAEERLSAIAADAEARMRAVEEEAARQRAEAEEQARRATIRAGLARLQAALEAGHPLQPALDDLARAGVEIPPALSDQAQGVPTLTALRESFAPAARAALAASLRETADGDIWARLKAFARAQTGARSLAPREGDDPDAILSRAEAALRAGDLQTALDEIATLPKAGQEAMSEWVGLAQRRLEAQSAIAAIAAQY</sequence>
<accession>A0A2S5JM09</accession>
<dbReference type="OrthoDB" id="7659420at2"/>